<protein>
    <submittedName>
        <fullName evidence="1">Uncharacterized protein</fullName>
    </submittedName>
</protein>
<dbReference type="EMBL" id="CM039428">
    <property type="protein sequence ID" value="KAI4351380.1"/>
    <property type="molecule type" value="Genomic_DNA"/>
</dbReference>
<dbReference type="Proteomes" id="UP000828941">
    <property type="component" value="Chromosome 3"/>
</dbReference>
<proteinExistence type="predicted"/>
<sequence>MNKCFSLLLAKSLVAFCDYFFQLNVWGYSLVLGHENSAIDHQSGLCCFIIWLILSRLNFYLNRNLLLIFWLLVLVIDTSLRIIKCCFCVSEISAANVPMIST</sequence>
<comment type="caution">
    <text evidence="1">The sequence shown here is derived from an EMBL/GenBank/DDBJ whole genome shotgun (WGS) entry which is preliminary data.</text>
</comment>
<reference evidence="1 2" key="1">
    <citation type="journal article" date="2022" name="DNA Res.">
        <title>Chromosomal-level genome assembly of the orchid tree Bauhinia variegata (Leguminosae; Cercidoideae) supports the allotetraploid origin hypothesis of Bauhinia.</title>
        <authorList>
            <person name="Zhong Y."/>
            <person name="Chen Y."/>
            <person name="Zheng D."/>
            <person name="Pang J."/>
            <person name="Liu Y."/>
            <person name="Luo S."/>
            <person name="Meng S."/>
            <person name="Qian L."/>
            <person name="Wei D."/>
            <person name="Dai S."/>
            <person name="Zhou R."/>
        </authorList>
    </citation>
    <scope>NUCLEOTIDE SEQUENCE [LARGE SCALE GENOMIC DNA]</scope>
    <source>
        <strain evidence="1">BV-YZ2020</strain>
    </source>
</reference>
<gene>
    <name evidence="1" type="ORF">L6164_005750</name>
</gene>
<evidence type="ECO:0000313" key="2">
    <source>
        <dbReference type="Proteomes" id="UP000828941"/>
    </source>
</evidence>
<organism evidence="1 2">
    <name type="scientific">Bauhinia variegata</name>
    <name type="common">Purple orchid tree</name>
    <name type="synonym">Phanera variegata</name>
    <dbReference type="NCBI Taxonomy" id="167791"/>
    <lineage>
        <taxon>Eukaryota</taxon>
        <taxon>Viridiplantae</taxon>
        <taxon>Streptophyta</taxon>
        <taxon>Embryophyta</taxon>
        <taxon>Tracheophyta</taxon>
        <taxon>Spermatophyta</taxon>
        <taxon>Magnoliopsida</taxon>
        <taxon>eudicotyledons</taxon>
        <taxon>Gunneridae</taxon>
        <taxon>Pentapetalae</taxon>
        <taxon>rosids</taxon>
        <taxon>fabids</taxon>
        <taxon>Fabales</taxon>
        <taxon>Fabaceae</taxon>
        <taxon>Cercidoideae</taxon>
        <taxon>Cercideae</taxon>
        <taxon>Bauhiniinae</taxon>
        <taxon>Bauhinia</taxon>
    </lineage>
</organism>
<accession>A0ACB9PXN3</accession>
<name>A0ACB9PXN3_BAUVA</name>
<keyword evidence="2" id="KW-1185">Reference proteome</keyword>
<evidence type="ECO:0000313" key="1">
    <source>
        <dbReference type="EMBL" id="KAI4351380.1"/>
    </source>
</evidence>